<keyword evidence="14" id="KW-1133">Transmembrane helix</keyword>
<keyword evidence="10" id="KW-0482">Metalloprotease</keyword>
<accession>A0A255GVH2</accession>
<comment type="cofactor">
    <cofactor evidence="2">
        <name>Zn(2+)</name>
        <dbReference type="ChEBI" id="CHEBI:29105"/>
    </cofactor>
</comment>
<feature type="domain" description="Peptidase M1 membrane alanine aminopeptidase" evidence="15">
    <location>
        <begin position="339"/>
        <end position="478"/>
    </location>
</feature>
<feature type="compositionally biased region" description="Pro residues" evidence="13">
    <location>
        <begin position="9"/>
        <end position="33"/>
    </location>
</feature>
<dbReference type="GO" id="GO:0016285">
    <property type="term" value="F:alanyl aminopeptidase activity"/>
    <property type="evidence" value="ECO:0007669"/>
    <property type="project" value="UniProtKB-EC"/>
</dbReference>
<keyword evidence="7" id="KW-0479">Metal-binding</keyword>
<dbReference type="OrthoDB" id="3885507at2"/>
<dbReference type="InterPro" id="IPR042097">
    <property type="entry name" value="Aminopeptidase_N-like_N_sf"/>
</dbReference>
<dbReference type="Pfam" id="PF17900">
    <property type="entry name" value="Peptidase_M1_N"/>
    <property type="match status" value="1"/>
</dbReference>
<proteinExistence type="inferred from homology"/>
<dbReference type="GO" id="GO:0008237">
    <property type="term" value="F:metallopeptidase activity"/>
    <property type="evidence" value="ECO:0007669"/>
    <property type="project" value="UniProtKB-KW"/>
</dbReference>
<feature type="transmembrane region" description="Helical" evidence="14">
    <location>
        <begin position="54"/>
        <end position="75"/>
    </location>
</feature>
<dbReference type="CDD" id="cd09603">
    <property type="entry name" value="M1_APN_like"/>
    <property type="match status" value="1"/>
</dbReference>
<evidence type="ECO:0000259" key="16">
    <source>
        <dbReference type="Pfam" id="PF17900"/>
    </source>
</evidence>
<dbReference type="PANTHER" id="PTHR11533:SF297">
    <property type="entry name" value="AMINOPEPTIDASE N"/>
    <property type="match status" value="1"/>
</dbReference>
<keyword evidence="8" id="KW-0378">Hydrolase</keyword>
<reference evidence="17 18" key="1">
    <citation type="submission" date="2017-07" db="EMBL/GenBank/DDBJ databases">
        <title>Draft whole genome sequences of clinical Proprionibacteriaceae strains.</title>
        <authorList>
            <person name="Bernier A.-M."/>
            <person name="Bernard K."/>
            <person name="Domingo M.-C."/>
        </authorList>
    </citation>
    <scope>NUCLEOTIDE SEQUENCE [LARGE SCALE GENOMIC DNA]</scope>
    <source>
        <strain evidence="17 18">NML 130396</strain>
    </source>
</reference>
<evidence type="ECO:0000256" key="6">
    <source>
        <dbReference type="ARBA" id="ARBA00022670"/>
    </source>
</evidence>
<dbReference type="GO" id="GO:0006508">
    <property type="term" value="P:proteolysis"/>
    <property type="evidence" value="ECO:0007669"/>
    <property type="project" value="UniProtKB-KW"/>
</dbReference>
<dbReference type="Gene3D" id="1.10.390.10">
    <property type="entry name" value="Neutral Protease Domain 2"/>
    <property type="match status" value="1"/>
</dbReference>
<dbReference type="SUPFAM" id="SSF55486">
    <property type="entry name" value="Metalloproteases ('zincins'), catalytic domain"/>
    <property type="match status" value="1"/>
</dbReference>
<dbReference type="EMBL" id="NMVQ01000046">
    <property type="protein sequence ID" value="OYO17224.1"/>
    <property type="molecule type" value="Genomic_DNA"/>
</dbReference>
<evidence type="ECO:0000256" key="11">
    <source>
        <dbReference type="ARBA" id="ARBA00029811"/>
    </source>
</evidence>
<feature type="domain" description="Aminopeptidase N-like N-terminal" evidence="16">
    <location>
        <begin position="165"/>
        <end position="284"/>
    </location>
</feature>
<dbReference type="EC" id="3.4.11.2" evidence="4"/>
<evidence type="ECO:0000256" key="1">
    <source>
        <dbReference type="ARBA" id="ARBA00000098"/>
    </source>
</evidence>
<dbReference type="AlphaFoldDB" id="A0A255GVH2"/>
<dbReference type="InterPro" id="IPR050344">
    <property type="entry name" value="Peptidase_M1_aminopeptidases"/>
</dbReference>
<comment type="catalytic activity">
    <reaction evidence="1">
        <text>Release of an N-terminal amino acid, Xaa-|-Yaa- from a peptide, amide or arylamide. Xaa is preferably Ala, but may be most amino acids including Pro (slow action). When a terminal hydrophobic residue is followed by a prolyl residue, the two may be released as an intact Xaa-Pro dipeptide.</text>
        <dbReference type="EC" id="3.4.11.2"/>
    </reaction>
</comment>
<evidence type="ECO:0000256" key="8">
    <source>
        <dbReference type="ARBA" id="ARBA00022801"/>
    </source>
</evidence>
<dbReference type="PRINTS" id="PR00756">
    <property type="entry name" value="ALADIPTASE"/>
</dbReference>
<keyword evidence="6" id="KW-0645">Protease</keyword>
<evidence type="ECO:0000256" key="2">
    <source>
        <dbReference type="ARBA" id="ARBA00001947"/>
    </source>
</evidence>
<evidence type="ECO:0000256" key="12">
    <source>
        <dbReference type="ARBA" id="ARBA00031533"/>
    </source>
</evidence>
<evidence type="ECO:0000256" key="14">
    <source>
        <dbReference type="SAM" id="Phobius"/>
    </source>
</evidence>
<dbReference type="InterPro" id="IPR045357">
    <property type="entry name" value="Aminopeptidase_N-like_N"/>
</dbReference>
<evidence type="ECO:0000256" key="13">
    <source>
        <dbReference type="SAM" id="MobiDB-lite"/>
    </source>
</evidence>
<dbReference type="GO" id="GO:0008270">
    <property type="term" value="F:zinc ion binding"/>
    <property type="evidence" value="ECO:0007669"/>
    <property type="project" value="InterPro"/>
</dbReference>
<name>A0A255GVH2_9ACTN</name>
<evidence type="ECO:0000256" key="10">
    <source>
        <dbReference type="ARBA" id="ARBA00023049"/>
    </source>
</evidence>
<dbReference type="RefSeq" id="WP_094365303.1">
    <property type="nucleotide sequence ID" value="NZ_NMVQ01000046.1"/>
</dbReference>
<keyword evidence="14" id="KW-0812">Transmembrane</keyword>
<evidence type="ECO:0000256" key="5">
    <source>
        <dbReference type="ARBA" id="ARBA00015611"/>
    </source>
</evidence>
<dbReference type="Proteomes" id="UP000216311">
    <property type="component" value="Unassembled WGS sequence"/>
</dbReference>
<keyword evidence="18" id="KW-1185">Reference proteome</keyword>
<comment type="caution">
    <text evidence="17">The sequence shown here is derived from an EMBL/GenBank/DDBJ whole genome shotgun (WGS) entry which is preliminary data.</text>
</comment>
<evidence type="ECO:0000256" key="7">
    <source>
        <dbReference type="ARBA" id="ARBA00022723"/>
    </source>
</evidence>
<evidence type="ECO:0000256" key="3">
    <source>
        <dbReference type="ARBA" id="ARBA00010136"/>
    </source>
</evidence>
<dbReference type="Pfam" id="PF01433">
    <property type="entry name" value="Peptidase_M1"/>
    <property type="match status" value="1"/>
</dbReference>
<evidence type="ECO:0000313" key="18">
    <source>
        <dbReference type="Proteomes" id="UP000216311"/>
    </source>
</evidence>
<dbReference type="InterPro" id="IPR014782">
    <property type="entry name" value="Peptidase_M1_dom"/>
</dbReference>
<sequence length="531" mass="58709">MWNGDRPPHPGPPQHYPPHQNFPPPQQFPPPQPLGFQQQRPDFRPPSSGGGPRWPWFVGGLTALLVLGLVAFLLLRPGLIPLGPLTPPGIAADGGDGVGDPYFPEAGGGGYDARGYRIEVSWDEAAERLDGVTTMTAVATRILGRFHLDLALPVQEVRLDGAVVQHQQQGTDLSLTAAKNLQQGQEFRVEVRYGGNPREAGKRTRGTVWQQDRELLFADEPFGAPLWFPSNDHPSDPATMEVIARVPQDLQAISVGALVSRDEANEPDHDTWHWRSTQPMATYLNFLAIGPFTVIEGQSDGRPHVYAISKQLNGPLAAGCEAALRRTPETVRRLEEIWGPYPFSELGGVATSTRVTWGALENQTRPVYQAEALARDPDRLLTHELAHMWFGNNVTVRGWNDIYMNEAYASFSEWAVAERHGGTPARDKLRSAYRSAPDRVWQVPIGNPGPNELFGAVYLRGPMSLQALRNVLGDEQFFALGREWATEPGSRGVADWQQRAQRRTRTDLGPFWQAWLIAREKPADTPANGLG</sequence>
<keyword evidence="14" id="KW-0472">Membrane</keyword>
<evidence type="ECO:0000259" key="15">
    <source>
        <dbReference type="Pfam" id="PF01433"/>
    </source>
</evidence>
<feature type="region of interest" description="Disordered" evidence="13">
    <location>
        <begin position="1"/>
        <end position="51"/>
    </location>
</feature>
<evidence type="ECO:0000256" key="4">
    <source>
        <dbReference type="ARBA" id="ARBA00012564"/>
    </source>
</evidence>
<dbReference type="Gene3D" id="2.60.40.1730">
    <property type="entry name" value="tricorn interacting facor f3 domain"/>
    <property type="match status" value="1"/>
</dbReference>
<comment type="similarity">
    <text evidence="3">Belongs to the peptidase M1 family.</text>
</comment>
<protein>
    <recommendedName>
        <fullName evidence="5">Aminopeptidase N</fullName>
        <ecNumber evidence="4">3.4.11.2</ecNumber>
    </recommendedName>
    <alternativeName>
        <fullName evidence="11">Alanine aminopeptidase</fullName>
    </alternativeName>
    <alternativeName>
        <fullName evidence="12">Lysyl aminopeptidase</fullName>
    </alternativeName>
</protein>
<dbReference type="InterPro" id="IPR001930">
    <property type="entry name" value="Peptidase_M1"/>
</dbReference>
<dbReference type="PANTHER" id="PTHR11533">
    <property type="entry name" value="PROTEASE M1 ZINC METALLOPROTEASE"/>
    <property type="match status" value="1"/>
</dbReference>
<evidence type="ECO:0000256" key="9">
    <source>
        <dbReference type="ARBA" id="ARBA00022833"/>
    </source>
</evidence>
<organism evidence="17 18">
    <name type="scientific">Enemella dayhoffiae</name>
    <dbReference type="NCBI Taxonomy" id="2016507"/>
    <lineage>
        <taxon>Bacteria</taxon>
        <taxon>Bacillati</taxon>
        <taxon>Actinomycetota</taxon>
        <taxon>Actinomycetes</taxon>
        <taxon>Propionibacteriales</taxon>
        <taxon>Propionibacteriaceae</taxon>
        <taxon>Enemella</taxon>
    </lineage>
</organism>
<evidence type="ECO:0000313" key="17">
    <source>
        <dbReference type="EMBL" id="OYO17224.1"/>
    </source>
</evidence>
<keyword evidence="9" id="KW-0862">Zinc</keyword>
<gene>
    <name evidence="17" type="ORF">CGZ93_16760</name>
</gene>
<dbReference type="InterPro" id="IPR027268">
    <property type="entry name" value="Peptidase_M4/M1_CTD_sf"/>
</dbReference>
<dbReference type="SUPFAM" id="SSF63737">
    <property type="entry name" value="Leukotriene A4 hydrolase N-terminal domain"/>
    <property type="match status" value="1"/>
</dbReference>